<dbReference type="RefSeq" id="XP_064664370.1">
    <property type="nucleotide sequence ID" value="XM_064798136.1"/>
</dbReference>
<keyword evidence="4" id="KW-1133">Transmembrane helix</keyword>
<dbReference type="SUPFAM" id="SSF103473">
    <property type="entry name" value="MFS general substrate transporter"/>
    <property type="match status" value="1"/>
</dbReference>
<gene>
    <name evidence="5" type="ORF">LTR77_000871</name>
</gene>
<feature type="compositionally biased region" description="Basic and acidic residues" evidence="3">
    <location>
        <begin position="48"/>
        <end position="64"/>
    </location>
</feature>
<feature type="transmembrane region" description="Helical" evidence="4">
    <location>
        <begin position="374"/>
        <end position="394"/>
    </location>
</feature>
<dbReference type="EMBL" id="JAVRRT010000001">
    <property type="protein sequence ID" value="KAK5175732.1"/>
    <property type="molecule type" value="Genomic_DNA"/>
</dbReference>
<keyword evidence="4" id="KW-0812">Transmembrane</keyword>
<sequence>MFRTLSNTADPRDHSDPIENKPKPHPGDRKSSDSTQSDCGAIENVACPDRKEEYEDEVHHEKATQRASQRPSRELARTTSNALSRVSSRLTTRSLPDPGPPPDGGLKAWTQIACGWLAIFTCWGWINCFGMGVMATWFSKKRSFAMGCASTGNAIGGMIYPVIVRELLPKVGFAWTVRVLGFMNLALLGLVLAFMRSRLPPRKSDALIDWSAFREVPFTFFVIGLYFMVWDVYFTLYYISSFGVEALGLPFEKATVLLIIINGIGVPARVVPGYVADRVGQLNLLVPISWCLTLVAWSWLAVESIAGLYVWICFYGLMAAALQCLFPPTVAALTSDLRVVGTRLGMSFAVMGFAALTGPPIGGAIQGAQGGDYIGAQSWAAASTLLCSVFYSLSRMTRAEWKWKAKV</sequence>
<name>A0AAV9PS46_9PEZI</name>
<keyword evidence="6" id="KW-1185">Reference proteome</keyword>
<feature type="transmembrane region" description="Helical" evidence="4">
    <location>
        <begin position="254"/>
        <end position="275"/>
    </location>
</feature>
<feature type="compositionally biased region" description="Low complexity" evidence="3">
    <location>
        <begin position="83"/>
        <end position="96"/>
    </location>
</feature>
<proteinExistence type="inferred from homology"/>
<keyword evidence="4" id="KW-0472">Membrane</keyword>
<dbReference type="GO" id="GO:0022857">
    <property type="term" value="F:transmembrane transporter activity"/>
    <property type="evidence" value="ECO:0007669"/>
    <property type="project" value="InterPro"/>
</dbReference>
<organism evidence="5 6">
    <name type="scientific">Saxophila tyrrhenica</name>
    <dbReference type="NCBI Taxonomy" id="1690608"/>
    <lineage>
        <taxon>Eukaryota</taxon>
        <taxon>Fungi</taxon>
        <taxon>Dikarya</taxon>
        <taxon>Ascomycota</taxon>
        <taxon>Pezizomycotina</taxon>
        <taxon>Dothideomycetes</taxon>
        <taxon>Dothideomycetidae</taxon>
        <taxon>Mycosphaerellales</taxon>
        <taxon>Extremaceae</taxon>
        <taxon>Saxophila</taxon>
    </lineage>
</organism>
<dbReference type="InterPro" id="IPR050327">
    <property type="entry name" value="Proton-linked_MCT"/>
</dbReference>
<feature type="compositionally biased region" description="Basic and acidic residues" evidence="3">
    <location>
        <begin position="10"/>
        <end position="32"/>
    </location>
</feature>
<comment type="subcellular location">
    <subcellularLocation>
        <location evidence="1">Membrane</location>
        <topology evidence="1">Multi-pass membrane protein</topology>
    </subcellularLocation>
</comment>
<feature type="transmembrane region" description="Helical" evidence="4">
    <location>
        <begin position="308"/>
        <end position="332"/>
    </location>
</feature>
<evidence type="ECO:0000256" key="1">
    <source>
        <dbReference type="ARBA" id="ARBA00004141"/>
    </source>
</evidence>
<dbReference type="InterPro" id="IPR011701">
    <property type="entry name" value="MFS"/>
</dbReference>
<protein>
    <submittedName>
        <fullName evidence="5">Uncharacterized protein</fullName>
    </submittedName>
</protein>
<reference evidence="5 6" key="1">
    <citation type="submission" date="2023-08" db="EMBL/GenBank/DDBJ databases">
        <title>Black Yeasts Isolated from many extreme environments.</title>
        <authorList>
            <person name="Coleine C."/>
            <person name="Stajich J.E."/>
            <person name="Selbmann L."/>
        </authorList>
    </citation>
    <scope>NUCLEOTIDE SEQUENCE [LARGE SCALE GENOMIC DNA]</scope>
    <source>
        <strain evidence="5 6">CCFEE 5935</strain>
    </source>
</reference>
<feature type="transmembrane region" description="Helical" evidence="4">
    <location>
        <begin position="344"/>
        <end position="362"/>
    </location>
</feature>
<comment type="caution">
    <text evidence="5">The sequence shown here is derived from an EMBL/GenBank/DDBJ whole genome shotgun (WGS) entry which is preliminary data.</text>
</comment>
<dbReference type="PANTHER" id="PTHR11360:SF130">
    <property type="entry name" value="MAJOR FACILITATOR SUPERFAMILY (MFS) PROFILE DOMAIN-CONTAINING PROTEIN-RELATED"/>
    <property type="match status" value="1"/>
</dbReference>
<dbReference type="AlphaFoldDB" id="A0AAV9PS46"/>
<dbReference type="Pfam" id="PF07690">
    <property type="entry name" value="MFS_1"/>
    <property type="match status" value="1"/>
</dbReference>
<dbReference type="GeneID" id="89922221"/>
<evidence type="ECO:0000313" key="5">
    <source>
        <dbReference type="EMBL" id="KAK5175732.1"/>
    </source>
</evidence>
<feature type="transmembrane region" description="Helical" evidence="4">
    <location>
        <begin position="116"/>
        <end position="137"/>
    </location>
</feature>
<evidence type="ECO:0000256" key="4">
    <source>
        <dbReference type="SAM" id="Phobius"/>
    </source>
</evidence>
<comment type="similarity">
    <text evidence="2">Belongs to the major facilitator superfamily. Monocarboxylate porter (TC 2.A.1.13) family.</text>
</comment>
<evidence type="ECO:0000256" key="2">
    <source>
        <dbReference type="ARBA" id="ARBA00006727"/>
    </source>
</evidence>
<accession>A0AAV9PS46</accession>
<dbReference type="Gene3D" id="1.20.1250.20">
    <property type="entry name" value="MFS general substrate transporter like domains"/>
    <property type="match status" value="1"/>
</dbReference>
<feature type="transmembrane region" description="Helical" evidence="4">
    <location>
        <begin position="216"/>
        <end position="239"/>
    </location>
</feature>
<dbReference type="PANTHER" id="PTHR11360">
    <property type="entry name" value="MONOCARBOXYLATE TRANSPORTER"/>
    <property type="match status" value="1"/>
</dbReference>
<feature type="transmembrane region" description="Helical" evidence="4">
    <location>
        <begin position="144"/>
        <end position="163"/>
    </location>
</feature>
<feature type="region of interest" description="Disordered" evidence="3">
    <location>
        <begin position="1"/>
        <end position="104"/>
    </location>
</feature>
<dbReference type="InterPro" id="IPR036259">
    <property type="entry name" value="MFS_trans_sf"/>
</dbReference>
<dbReference type="GO" id="GO:0016020">
    <property type="term" value="C:membrane"/>
    <property type="evidence" value="ECO:0007669"/>
    <property type="project" value="UniProtKB-SubCell"/>
</dbReference>
<feature type="transmembrane region" description="Helical" evidence="4">
    <location>
        <begin position="175"/>
        <end position="195"/>
    </location>
</feature>
<dbReference type="Proteomes" id="UP001337655">
    <property type="component" value="Unassembled WGS sequence"/>
</dbReference>
<evidence type="ECO:0000256" key="3">
    <source>
        <dbReference type="SAM" id="MobiDB-lite"/>
    </source>
</evidence>
<feature type="transmembrane region" description="Helical" evidence="4">
    <location>
        <begin position="282"/>
        <end position="302"/>
    </location>
</feature>
<evidence type="ECO:0000313" key="6">
    <source>
        <dbReference type="Proteomes" id="UP001337655"/>
    </source>
</evidence>